<protein>
    <submittedName>
        <fullName evidence="3">Similar to Protein SOK1 acc. no. P40317</fullName>
    </submittedName>
</protein>
<evidence type="ECO:0000313" key="3">
    <source>
        <dbReference type="EMBL" id="CCX33089.1"/>
    </source>
</evidence>
<dbReference type="InterPro" id="IPR008862">
    <property type="entry name" value="Tcp11"/>
</dbReference>
<feature type="compositionally biased region" description="Low complexity" evidence="2">
    <location>
        <begin position="150"/>
        <end position="165"/>
    </location>
</feature>
<dbReference type="AlphaFoldDB" id="U4LLS2"/>
<dbReference type="GO" id="GO:0010737">
    <property type="term" value="P:protein kinase A signaling"/>
    <property type="evidence" value="ECO:0007669"/>
    <property type="project" value="TreeGrafter"/>
</dbReference>
<name>U4LLS2_PYROM</name>
<proteinExistence type="inferred from homology"/>
<organism evidence="3 4">
    <name type="scientific">Pyronema omphalodes (strain CBS 100304)</name>
    <name type="common">Pyronema confluens</name>
    <dbReference type="NCBI Taxonomy" id="1076935"/>
    <lineage>
        <taxon>Eukaryota</taxon>
        <taxon>Fungi</taxon>
        <taxon>Dikarya</taxon>
        <taxon>Ascomycota</taxon>
        <taxon>Pezizomycotina</taxon>
        <taxon>Pezizomycetes</taxon>
        <taxon>Pezizales</taxon>
        <taxon>Pyronemataceae</taxon>
        <taxon>Pyronema</taxon>
    </lineage>
</organism>
<feature type="region of interest" description="Disordered" evidence="2">
    <location>
        <begin position="1"/>
        <end position="231"/>
    </location>
</feature>
<feature type="compositionally biased region" description="Polar residues" evidence="2">
    <location>
        <begin position="205"/>
        <end position="214"/>
    </location>
</feature>
<reference evidence="3 4" key="1">
    <citation type="journal article" date="2013" name="PLoS Genet.">
        <title>The genome and development-dependent transcriptomes of Pyronema confluens: a window into fungal evolution.</title>
        <authorList>
            <person name="Traeger S."/>
            <person name="Altegoer F."/>
            <person name="Freitag M."/>
            <person name="Gabaldon T."/>
            <person name="Kempken F."/>
            <person name="Kumar A."/>
            <person name="Marcet-Houben M."/>
            <person name="Poggeler S."/>
            <person name="Stajich J.E."/>
            <person name="Nowrousian M."/>
        </authorList>
    </citation>
    <scope>NUCLEOTIDE SEQUENCE [LARGE SCALE GENOMIC DNA]</scope>
    <source>
        <strain evidence="4">CBS 100304</strain>
        <tissue evidence="3">Vegetative mycelium</tissue>
    </source>
</reference>
<sequence length="687" mass="76102">MMDSSHAPHHTSHGSQASIHLPATEGGDFESNTFGGESTKPTHFESAKATHFESNASTHSTQSTTASLSPNIELAERSKSNPTSPASSPSGYDYQSTTVTVSKSTTVNSSTVVVVGPIKRSSESKSSSSDFQSSKRIRLDPEHIAPHNHTSTSAPLSSPTSPSPANERTTESRRDRNTTPDRTTQRHATSASRTVRSKSLPPTPTNGRRSGGTRSSKHGGRNSATDAHNLPPVTLTTLRELDLSEIYRNPKLRHDVVFDAQLHFRPNLDGSRGKRKREQAENYWKNVLLECEELFKPKTTPNSPRMVGWVAQKLPQLFKTMKDILSTLVPKSDREEVEAALENDLLMQQLQHGVLDFKKLSEWLAGVLKAHCAPMRDQWVEQMVSRVAYGVDHNKTPALVEGLKMVFGILEAMKLDVANHQIRTLRPHLVSTAVQFEQGYFQERIESGRLDMAIPRKWFSENMKDGVDPYIAFTQATIQMLAPSTYQPTPAPTSSAYTTTPYPQTFQFDFERLDTIRDDIREATCLKLAVLFFQQLTFGRSKRDIDAATIEGLRTHVLAILHEEEGSARWTRGSAMVALHVAQAAYEFNGNTGIVDAVSVKLAEGWFATNLEFSSPVYTIVEQNLLKEIATSVLSIMKGWSSLSVSPIMQAADLTGSSVQLTSISQRIAHIAFLHWRIFGKLYISSS</sequence>
<feature type="compositionally biased region" description="Basic and acidic residues" evidence="2">
    <location>
        <begin position="168"/>
        <end position="179"/>
    </location>
</feature>
<evidence type="ECO:0000256" key="2">
    <source>
        <dbReference type="SAM" id="MobiDB-lite"/>
    </source>
</evidence>
<accession>U4LLS2</accession>
<comment type="similarity">
    <text evidence="1">Belongs to the TCP11 family.</text>
</comment>
<dbReference type="EMBL" id="HF936006">
    <property type="protein sequence ID" value="CCX33089.1"/>
    <property type="molecule type" value="Genomic_DNA"/>
</dbReference>
<gene>
    <name evidence="3" type="ORF">PCON_14120</name>
</gene>
<feature type="compositionally biased region" description="Polar residues" evidence="2">
    <location>
        <begin position="30"/>
        <end position="39"/>
    </location>
</feature>
<dbReference type="PANTHER" id="PTHR12832:SF11">
    <property type="entry name" value="LD23868P"/>
    <property type="match status" value="1"/>
</dbReference>
<feature type="compositionally biased region" description="Basic and acidic residues" evidence="2">
    <location>
        <begin position="40"/>
        <end position="51"/>
    </location>
</feature>
<evidence type="ECO:0000313" key="4">
    <source>
        <dbReference type="Proteomes" id="UP000018144"/>
    </source>
</evidence>
<feature type="compositionally biased region" description="Low complexity" evidence="2">
    <location>
        <begin position="124"/>
        <end position="134"/>
    </location>
</feature>
<keyword evidence="4" id="KW-1185">Reference proteome</keyword>
<dbReference type="Proteomes" id="UP000018144">
    <property type="component" value="Unassembled WGS sequence"/>
</dbReference>
<dbReference type="Pfam" id="PF05794">
    <property type="entry name" value="Tcp11"/>
    <property type="match status" value="1"/>
</dbReference>
<dbReference type="OMA" id="FINAVRM"/>
<feature type="compositionally biased region" description="Low complexity" evidence="2">
    <location>
        <begin position="54"/>
        <end position="69"/>
    </location>
</feature>
<feature type="compositionally biased region" description="Polar residues" evidence="2">
    <location>
        <begin position="80"/>
        <end position="95"/>
    </location>
</feature>
<dbReference type="eggNOG" id="KOG1981">
    <property type="taxonomic scope" value="Eukaryota"/>
</dbReference>
<dbReference type="OrthoDB" id="276323at2759"/>
<evidence type="ECO:0000256" key="1">
    <source>
        <dbReference type="ARBA" id="ARBA00010954"/>
    </source>
</evidence>
<feature type="compositionally biased region" description="Low complexity" evidence="2">
    <location>
        <begin position="96"/>
        <end position="115"/>
    </location>
</feature>
<dbReference type="PANTHER" id="PTHR12832">
    <property type="entry name" value="TESTIS-SPECIFIC PROTEIN PBS13 T-COMPLEX 11"/>
    <property type="match status" value="1"/>
</dbReference>